<sequence length="483" mass="55408">MTKAEFNARFEYDEREKRYFPKPEFKHKYVDDEFDPNEGVIKGDEKAKQKAIDFLAASNKSKGPTSKSIGVKKKGGRKPDPTKGFLQVKPNKYIGDIFGEHMVTPISNAIKKTTMSSLRESNDSLKANRAAPAETRSDEKDGKKSKEKIFRVETSAQKDSTFESSSRKPSVVRSSRPISTSRVDKRGDQSRQKNSSKTSRHRSKVYVEKLRNDPHFVSKFRKGMAVFQKSKIYSKGHKPSRNPQAQGTYNSSKKKHFKPDRSSVNNKSGKKTYSGPQKPSHGGFRSNQPAHNDSSCYRNDVPKYHNGGDDRRNMNSHHEMSSRYGKEDKNRKMQGNGRKRDRSNDMYNYQKYPNNHSNNYPNNHSNNNFSHPQGYHRHQAARPEFRDSHAQMGPQRGRPYNPHDSHPVPPLRGPTPTPAKSSLLNKMHQEEYFTEYTEPLRPQYHPGPNKRTLKALSKQREIPVQRVSSPKNPFDMVIDLDSD</sequence>
<feature type="compositionally biased region" description="Pro residues" evidence="1">
    <location>
        <begin position="407"/>
        <end position="417"/>
    </location>
</feature>
<feature type="region of interest" description="Disordered" evidence="1">
    <location>
        <begin position="55"/>
        <end position="86"/>
    </location>
</feature>
<feature type="compositionally biased region" description="Low complexity" evidence="1">
    <location>
        <begin position="352"/>
        <end position="368"/>
    </location>
</feature>
<name>A0A7S3NQB9_EUPCR</name>
<feature type="compositionally biased region" description="Basic and acidic residues" evidence="1">
    <location>
        <begin position="300"/>
        <end position="331"/>
    </location>
</feature>
<dbReference type="EMBL" id="HBIK01012303">
    <property type="protein sequence ID" value="CAE0380789.1"/>
    <property type="molecule type" value="Transcribed_RNA"/>
</dbReference>
<dbReference type="AlphaFoldDB" id="A0A7S3NQB9"/>
<organism evidence="2">
    <name type="scientific">Euplotes crassus</name>
    <dbReference type="NCBI Taxonomy" id="5936"/>
    <lineage>
        <taxon>Eukaryota</taxon>
        <taxon>Sar</taxon>
        <taxon>Alveolata</taxon>
        <taxon>Ciliophora</taxon>
        <taxon>Intramacronucleata</taxon>
        <taxon>Spirotrichea</taxon>
        <taxon>Hypotrichia</taxon>
        <taxon>Euplotida</taxon>
        <taxon>Euplotidae</taxon>
        <taxon>Moneuplotes</taxon>
    </lineage>
</organism>
<gene>
    <name evidence="2" type="ORF">ECRA1380_LOCUS5751</name>
</gene>
<feature type="compositionally biased region" description="Polar residues" evidence="1">
    <location>
        <begin position="241"/>
        <end position="251"/>
    </location>
</feature>
<protein>
    <submittedName>
        <fullName evidence="2">Uncharacterized protein</fullName>
    </submittedName>
</protein>
<feature type="compositionally biased region" description="Basic and acidic residues" evidence="1">
    <location>
        <begin position="205"/>
        <end position="216"/>
    </location>
</feature>
<evidence type="ECO:0000313" key="2">
    <source>
        <dbReference type="EMBL" id="CAE0380789.1"/>
    </source>
</evidence>
<evidence type="ECO:0000256" key="1">
    <source>
        <dbReference type="SAM" id="MobiDB-lite"/>
    </source>
</evidence>
<reference evidence="2" key="1">
    <citation type="submission" date="2021-01" db="EMBL/GenBank/DDBJ databases">
        <authorList>
            <person name="Corre E."/>
            <person name="Pelletier E."/>
            <person name="Niang G."/>
            <person name="Scheremetjew M."/>
            <person name="Finn R."/>
            <person name="Kale V."/>
            <person name="Holt S."/>
            <person name="Cochrane G."/>
            <person name="Meng A."/>
            <person name="Brown T."/>
            <person name="Cohen L."/>
        </authorList>
    </citation>
    <scope>NUCLEOTIDE SEQUENCE</scope>
    <source>
        <strain evidence="2">CT5</strain>
    </source>
</reference>
<feature type="compositionally biased region" description="Polar residues" evidence="1">
    <location>
        <begin position="58"/>
        <end position="68"/>
    </location>
</feature>
<feature type="region of interest" description="Disordered" evidence="1">
    <location>
        <begin position="114"/>
        <end position="483"/>
    </location>
</feature>
<feature type="compositionally biased region" description="Polar residues" evidence="1">
    <location>
        <begin position="154"/>
        <end position="163"/>
    </location>
</feature>
<feature type="compositionally biased region" description="Basic and acidic residues" evidence="1">
    <location>
        <begin position="182"/>
        <end position="191"/>
    </location>
</feature>
<feature type="compositionally biased region" description="Polar residues" evidence="1">
    <location>
        <begin position="285"/>
        <end position="297"/>
    </location>
</feature>
<accession>A0A7S3NQB9</accession>
<proteinExistence type="predicted"/>
<feature type="compositionally biased region" description="Low complexity" evidence="1">
    <location>
        <begin position="167"/>
        <end position="181"/>
    </location>
</feature>
<feature type="compositionally biased region" description="Basic and acidic residues" evidence="1">
    <location>
        <begin position="135"/>
        <end position="151"/>
    </location>
</feature>